<dbReference type="AlphaFoldDB" id="A0A0W0Y0J7"/>
<keyword evidence="2" id="KW-1185">Reference proteome</keyword>
<name>A0A0W0Y0J7_9GAMM</name>
<comment type="caution">
    <text evidence="1">The sequence shown here is derived from an EMBL/GenBank/DDBJ whole genome shotgun (WGS) entry which is preliminary data.</text>
</comment>
<gene>
    <name evidence="1" type="ORF">Lqui_1548</name>
</gene>
<dbReference type="Proteomes" id="UP000054618">
    <property type="component" value="Unassembled WGS sequence"/>
</dbReference>
<dbReference type="EMBL" id="LNYS01000008">
    <property type="protein sequence ID" value="KTD50223.1"/>
    <property type="molecule type" value="Genomic_DNA"/>
</dbReference>
<proteinExistence type="predicted"/>
<evidence type="ECO:0000313" key="2">
    <source>
        <dbReference type="Proteomes" id="UP000054618"/>
    </source>
</evidence>
<evidence type="ECO:0000313" key="1">
    <source>
        <dbReference type="EMBL" id="KTD50223.1"/>
    </source>
</evidence>
<organism evidence="1 2">
    <name type="scientific">Legionella quinlivanii</name>
    <dbReference type="NCBI Taxonomy" id="45073"/>
    <lineage>
        <taxon>Bacteria</taxon>
        <taxon>Pseudomonadati</taxon>
        <taxon>Pseudomonadota</taxon>
        <taxon>Gammaproteobacteria</taxon>
        <taxon>Legionellales</taxon>
        <taxon>Legionellaceae</taxon>
        <taxon>Legionella</taxon>
    </lineage>
</organism>
<protein>
    <submittedName>
        <fullName evidence="1">Uncharacterized protein</fullName>
    </submittedName>
</protein>
<accession>A0A0W0Y0J7</accession>
<reference evidence="1 2" key="1">
    <citation type="submission" date="2015-11" db="EMBL/GenBank/DDBJ databases">
        <title>Genomic analysis of 38 Legionella species identifies large and diverse effector repertoires.</title>
        <authorList>
            <person name="Burstein D."/>
            <person name="Amaro F."/>
            <person name="Zusman T."/>
            <person name="Lifshitz Z."/>
            <person name="Cohen O."/>
            <person name="Gilbert J.A."/>
            <person name="Pupko T."/>
            <person name="Shuman H.A."/>
            <person name="Segal G."/>
        </authorList>
    </citation>
    <scope>NUCLEOTIDE SEQUENCE [LARGE SCALE GENOMIC DNA]</scope>
    <source>
        <strain evidence="1 2">CDC#1442-AUS-E</strain>
    </source>
</reference>
<sequence length="66" mass="7802">MRLIGKRILKLTTIIMDTPHKAGYVGSYRMVKFCDHFSGFNRIIQERSKTDIIYSSNYQAVQYFFC</sequence>